<evidence type="ECO:0000313" key="3">
    <source>
        <dbReference type="EMBL" id="USS42427.1"/>
    </source>
</evidence>
<sequence>MFFTDLPGFPPIPVSTTFDLFQEHGGETGMKRPFSFALPAIASLAAGALQTYRLARARGLPAGERQDARRRRPAAAAASLGSCGVGADPGSREAAGGGTRYPL</sequence>
<organism evidence="2 4">
    <name type="scientific">Burkholderia glumae</name>
    <name type="common">Pseudomonas glumae</name>
    <dbReference type="NCBI Taxonomy" id="337"/>
    <lineage>
        <taxon>Bacteria</taxon>
        <taxon>Pseudomonadati</taxon>
        <taxon>Pseudomonadota</taxon>
        <taxon>Betaproteobacteria</taxon>
        <taxon>Burkholderiales</taxon>
        <taxon>Burkholderiaceae</taxon>
        <taxon>Burkholderia</taxon>
    </lineage>
</organism>
<reference evidence="2 4" key="1">
    <citation type="submission" date="2020-12" db="EMBL/GenBank/DDBJ databases">
        <title>FDA dAtabase for Regulatory Grade micrObial Sequences (FDA-ARGOS): Supporting development and validation of Infectious Disease Dx tests.</title>
        <authorList>
            <person name="Minogue T."/>
            <person name="Wolcott M."/>
            <person name="Wasieloski L."/>
            <person name="Aguilar W."/>
            <person name="Moore D."/>
            <person name="Jaissle J."/>
            <person name="Tallon L."/>
            <person name="Sadzewicz L."/>
            <person name="Zhao X."/>
            <person name="Boylan J."/>
            <person name="Ott S."/>
            <person name="Bowen H."/>
            <person name="Vavikolanu K."/>
            <person name="Mehta A."/>
            <person name="Aluvathingal J."/>
            <person name="Nadendla S."/>
            <person name="Yan Y."/>
            <person name="Sichtig H."/>
        </authorList>
    </citation>
    <scope>NUCLEOTIDE SEQUENCE [LARGE SCALE GENOMIC DNA]</scope>
    <source>
        <strain evidence="2 4">FDAARGOS_949</strain>
    </source>
</reference>
<dbReference type="Proteomes" id="UP001056386">
    <property type="component" value="Chromosome 2"/>
</dbReference>
<dbReference type="EMBL" id="CP099583">
    <property type="protein sequence ID" value="USS42427.1"/>
    <property type="molecule type" value="Genomic_DNA"/>
</dbReference>
<reference evidence="3" key="2">
    <citation type="submission" date="2022-06" db="EMBL/GenBank/DDBJ databases">
        <title>Draft genome sequence of Burkholderia glumae strain GR20004 isolated from rice panicle showing bacterial panicle blight.</title>
        <authorList>
            <person name="Choi S.Y."/>
            <person name="Lee Y.H."/>
        </authorList>
    </citation>
    <scope>NUCLEOTIDE SEQUENCE</scope>
    <source>
        <strain evidence="3">GR20004</strain>
    </source>
</reference>
<accession>A0AAQ0BPV3</accession>
<proteinExistence type="predicted"/>
<feature type="region of interest" description="Disordered" evidence="1">
    <location>
        <begin position="59"/>
        <end position="103"/>
    </location>
</feature>
<dbReference type="Proteomes" id="UP000594892">
    <property type="component" value="Chromosome 1"/>
</dbReference>
<evidence type="ECO:0000256" key="1">
    <source>
        <dbReference type="SAM" id="MobiDB-lite"/>
    </source>
</evidence>
<evidence type="ECO:0000313" key="2">
    <source>
        <dbReference type="EMBL" id="QPQ89438.1"/>
    </source>
</evidence>
<protein>
    <submittedName>
        <fullName evidence="2">Uncharacterized protein</fullName>
    </submittedName>
</protein>
<evidence type="ECO:0000313" key="5">
    <source>
        <dbReference type="Proteomes" id="UP001056386"/>
    </source>
</evidence>
<dbReference type="AlphaFoldDB" id="A0AAQ0BPV3"/>
<name>A0AAQ0BPV3_BURGL</name>
<evidence type="ECO:0000313" key="4">
    <source>
        <dbReference type="Proteomes" id="UP000594892"/>
    </source>
</evidence>
<dbReference type="EMBL" id="CP065600">
    <property type="protein sequence ID" value="QPQ89438.1"/>
    <property type="molecule type" value="Genomic_DNA"/>
</dbReference>
<keyword evidence="5" id="KW-1185">Reference proteome</keyword>
<dbReference type="RefSeq" id="WP_017433466.1">
    <property type="nucleotide sequence ID" value="NZ_CP021075.1"/>
</dbReference>
<dbReference type="GeneID" id="45694152"/>
<gene>
    <name evidence="2" type="ORF">I6H06_07230</name>
    <name evidence="3" type="ORF">NFI99_09480</name>
</gene>